<dbReference type="GO" id="GO:0046933">
    <property type="term" value="F:proton-transporting ATP synthase activity, rotational mechanism"/>
    <property type="evidence" value="ECO:0007669"/>
    <property type="project" value="UniProtKB-UniRule"/>
</dbReference>
<dbReference type="FunFam" id="2.60.15.10:FF:000001">
    <property type="entry name" value="ATP synthase epsilon chain"/>
    <property type="match status" value="1"/>
</dbReference>
<comment type="subunit">
    <text evidence="4 15 16">F-type ATPases have 2 components, CF(1) - the catalytic core - and CF(0) - the membrane proton channel. CF(1) has five subunits: alpha(3), beta(3), gamma(1), delta(1), epsilon(1). CF(0) has three main subunits: a, b and c.</text>
</comment>
<evidence type="ECO:0000256" key="6">
    <source>
        <dbReference type="ARBA" id="ARBA00022448"/>
    </source>
</evidence>
<keyword evidence="19" id="KW-1185">Reference proteome</keyword>
<keyword evidence="8 15" id="KW-0375">Hydrogen ion transport</keyword>
<dbReference type="OrthoDB" id="9791445at2"/>
<dbReference type="KEGG" id="aade:C3B56_00121"/>
<evidence type="ECO:0000256" key="15">
    <source>
        <dbReference type="HAMAP-Rule" id="MF_00530"/>
    </source>
</evidence>
<comment type="subcellular location">
    <subcellularLocation>
        <location evidence="2 15">Cell membrane</location>
        <topology evidence="2 15">Peripheral membrane protein</topology>
    </subcellularLocation>
</comment>
<evidence type="ECO:0000256" key="10">
    <source>
        <dbReference type="ARBA" id="ARBA00023136"/>
    </source>
</evidence>
<evidence type="ECO:0000256" key="1">
    <source>
        <dbReference type="ARBA" id="ARBA00003543"/>
    </source>
</evidence>
<dbReference type="InterPro" id="IPR036771">
    <property type="entry name" value="ATPsynth_dsu/esu_N"/>
</dbReference>
<keyword evidence="6 15" id="KW-0813">Transport</keyword>
<dbReference type="Proteomes" id="UP000274458">
    <property type="component" value="Chromosome"/>
</dbReference>
<dbReference type="Pfam" id="PF02823">
    <property type="entry name" value="ATP-synt_DE_N"/>
    <property type="match status" value="1"/>
</dbReference>
<protein>
    <recommendedName>
        <fullName evidence="5 15">ATP synthase epsilon chain</fullName>
    </recommendedName>
    <alternativeName>
        <fullName evidence="14 15">ATP synthase F1 sector epsilon subunit</fullName>
    </alternativeName>
    <alternativeName>
        <fullName evidence="13 15">F-ATPase epsilon subunit</fullName>
    </alternativeName>
</protein>
<gene>
    <name evidence="15 18" type="primary">atpC</name>
    <name evidence="18" type="ORF">C3B56_00121</name>
</gene>
<dbReference type="GO" id="GO:0005524">
    <property type="term" value="F:ATP binding"/>
    <property type="evidence" value="ECO:0007669"/>
    <property type="project" value="UniProtKB-UniRule"/>
</dbReference>
<keyword evidence="11 15" id="KW-0139">CF(1)</keyword>
<reference evidence="18 19" key="1">
    <citation type="journal article" date="2018" name="Genome Biol. Evol.">
        <title>Partnering With a Pest: Genomes of Hemlock Woolly Adelgid Symbionts Reveal Atypical Nutritional Provisioning Patterns in Dual-Obligate Bacteria.</title>
        <authorList>
            <person name="Weglarz K.M."/>
            <person name="Havill N.P."/>
            <person name="Burke G.R."/>
            <person name="von Dohlen C.D."/>
        </authorList>
    </citation>
    <scope>NUCLEOTIDE SEQUENCE [LARGE SCALE GENOMIC DNA]</scope>
    <source>
        <strain evidence="18">ENA</strain>
    </source>
</reference>
<dbReference type="HAMAP" id="MF_00530">
    <property type="entry name" value="ATP_synth_epsil_bac"/>
    <property type="match status" value="1"/>
</dbReference>
<feature type="domain" description="ATP synthase F1 complex delta/epsilon subunit N-terminal" evidence="17">
    <location>
        <begin position="6"/>
        <end position="82"/>
    </location>
</feature>
<dbReference type="GO" id="GO:0045259">
    <property type="term" value="C:proton-transporting ATP synthase complex"/>
    <property type="evidence" value="ECO:0007669"/>
    <property type="project" value="UniProtKB-KW"/>
</dbReference>
<evidence type="ECO:0000313" key="18">
    <source>
        <dbReference type="EMBL" id="AZP36232.1"/>
    </source>
</evidence>
<sequence length="139" mass="15750">MKSYLLNVVSIEKQIFKDYINKMTISGSEGELGILHGHVALLTTIKPGKILIFKKNKKEYIYVSGGILEIQPKVVTVLADTAIRGKDIDEKLVIKAKREAKEKIINFPIGDINYTKNIIKLSKEMIKLDILKLIKKNKL</sequence>
<evidence type="ECO:0000256" key="11">
    <source>
        <dbReference type="ARBA" id="ARBA00023196"/>
    </source>
</evidence>
<evidence type="ECO:0000256" key="5">
    <source>
        <dbReference type="ARBA" id="ARBA00014480"/>
    </source>
</evidence>
<dbReference type="GO" id="GO:0005886">
    <property type="term" value="C:plasma membrane"/>
    <property type="evidence" value="ECO:0007669"/>
    <property type="project" value="UniProtKB-SubCell"/>
</dbReference>
<dbReference type="AlphaFoldDB" id="A0A3Q9CKQ8"/>
<keyword evidence="7 15" id="KW-1003">Cell membrane</keyword>
<comment type="function">
    <text evidence="1 15">Produces ATP from ADP in the presence of a proton gradient across the membrane.</text>
</comment>
<accession>A0A3Q9CKQ8</accession>
<name>A0A3Q9CKQ8_9ENTR</name>
<evidence type="ECO:0000256" key="14">
    <source>
        <dbReference type="ARBA" id="ARBA00031795"/>
    </source>
</evidence>
<dbReference type="SUPFAM" id="SSF51344">
    <property type="entry name" value="Epsilon subunit of F1F0-ATP synthase N-terminal domain"/>
    <property type="match status" value="1"/>
</dbReference>
<evidence type="ECO:0000256" key="3">
    <source>
        <dbReference type="ARBA" id="ARBA00005712"/>
    </source>
</evidence>
<organism evidence="18 19">
    <name type="scientific">Candidatus Annandia adelgestsuga</name>
    <dbReference type="NCBI Taxonomy" id="1302411"/>
    <lineage>
        <taxon>Bacteria</taxon>
        <taxon>Pseudomonadati</taxon>
        <taxon>Pseudomonadota</taxon>
        <taxon>Gammaproteobacteria</taxon>
        <taxon>Enterobacterales</taxon>
        <taxon>Enterobacteriaceae</taxon>
        <taxon>Candidatus Annandia</taxon>
    </lineage>
</organism>
<dbReference type="InterPro" id="IPR020546">
    <property type="entry name" value="ATP_synth_F1_dsu/esu_N"/>
</dbReference>
<evidence type="ECO:0000256" key="7">
    <source>
        <dbReference type="ARBA" id="ARBA00022475"/>
    </source>
</evidence>
<dbReference type="Gene3D" id="2.60.15.10">
    <property type="entry name" value="F0F1 ATP synthase delta/epsilon subunit, N-terminal"/>
    <property type="match status" value="1"/>
</dbReference>
<comment type="similarity">
    <text evidence="3 15 16">Belongs to the ATPase epsilon chain family.</text>
</comment>
<dbReference type="CDD" id="cd12152">
    <property type="entry name" value="F1-ATPase_delta"/>
    <property type="match status" value="1"/>
</dbReference>
<dbReference type="PANTHER" id="PTHR13822">
    <property type="entry name" value="ATP SYNTHASE DELTA/EPSILON CHAIN"/>
    <property type="match status" value="1"/>
</dbReference>
<keyword evidence="10 15" id="KW-0472">Membrane</keyword>
<dbReference type="EMBL" id="CP026513">
    <property type="protein sequence ID" value="AZP36232.1"/>
    <property type="molecule type" value="Genomic_DNA"/>
</dbReference>
<keyword evidence="12 15" id="KW-0066">ATP synthesis</keyword>
<evidence type="ECO:0000256" key="9">
    <source>
        <dbReference type="ARBA" id="ARBA00023065"/>
    </source>
</evidence>
<evidence type="ECO:0000256" key="4">
    <source>
        <dbReference type="ARBA" id="ARBA00011648"/>
    </source>
</evidence>
<dbReference type="Gene3D" id="1.20.5.440">
    <property type="entry name" value="ATP synthase delta/epsilon subunit, C-terminal domain"/>
    <property type="match status" value="1"/>
</dbReference>
<dbReference type="NCBIfam" id="NF001847">
    <property type="entry name" value="PRK00571.1-4"/>
    <property type="match status" value="1"/>
</dbReference>
<evidence type="ECO:0000256" key="2">
    <source>
        <dbReference type="ARBA" id="ARBA00004202"/>
    </source>
</evidence>
<evidence type="ECO:0000313" key="19">
    <source>
        <dbReference type="Proteomes" id="UP000274458"/>
    </source>
</evidence>
<evidence type="ECO:0000256" key="12">
    <source>
        <dbReference type="ARBA" id="ARBA00023310"/>
    </source>
</evidence>
<dbReference type="SUPFAM" id="SSF46604">
    <property type="entry name" value="Epsilon subunit of F1F0-ATP synthase C-terminal domain"/>
    <property type="match status" value="1"/>
</dbReference>
<keyword evidence="9 15" id="KW-0406">Ion transport</keyword>
<proteinExistence type="inferred from homology"/>
<evidence type="ECO:0000256" key="8">
    <source>
        <dbReference type="ARBA" id="ARBA00022781"/>
    </source>
</evidence>
<dbReference type="RefSeq" id="WP_126071498.1">
    <property type="nucleotide sequence ID" value="NZ_CP026513.1"/>
</dbReference>
<evidence type="ECO:0000259" key="17">
    <source>
        <dbReference type="Pfam" id="PF02823"/>
    </source>
</evidence>
<evidence type="ECO:0000256" key="13">
    <source>
        <dbReference type="ARBA" id="ARBA00030215"/>
    </source>
</evidence>
<evidence type="ECO:0000256" key="16">
    <source>
        <dbReference type="RuleBase" id="RU003656"/>
    </source>
</evidence>
<dbReference type="InterPro" id="IPR036794">
    <property type="entry name" value="ATP_F1_dsu/esu_C_sf"/>
</dbReference>
<dbReference type="PANTHER" id="PTHR13822:SF10">
    <property type="entry name" value="ATP SYNTHASE EPSILON CHAIN, CHLOROPLASTIC"/>
    <property type="match status" value="1"/>
</dbReference>
<dbReference type="InterPro" id="IPR001469">
    <property type="entry name" value="ATP_synth_F1_dsu/esu"/>
</dbReference>
<dbReference type="NCBIfam" id="TIGR01216">
    <property type="entry name" value="ATP_synt_epsi"/>
    <property type="match status" value="1"/>
</dbReference>